<accession>K0S5B1</accession>
<feature type="non-terminal residue" evidence="2">
    <location>
        <position position="96"/>
    </location>
</feature>
<dbReference type="AlphaFoldDB" id="K0S5B1"/>
<name>K0S5B1_THAOC</name>
<evidence type="ECO:0000313" key="3">
    <source>
        <dbReference type="Proteomes" id="UP000266841"/>
    </source>
</evidence>
<feature type="region of interest" description="Disordered" evidence="1">
    <location>
        <begin position="32"/>
        <end position="96"/>
    </location>
</feature>
<sequence>MFHCCSIGYSTSYLTEEAGSLPANNARTIGKAEADPQLPGLSARGSSARSGKVHTKGMDTKVEVAAAMTPSTAGNDSSIQTLRGNSQKDGPSRHRT</sequence>
<gene>
    <name evidence="2" type="ORF">THAOC_19647</name>
</gene>
<organism evidence="2 3">
    <name type="scientific">Thalassiosira oceanica</name>
    <name type="common">Marine diatom</name>
    <dbReference type="NCBI Taxonomy" id="159749"/>
    <lineage>
        <taxon>Eukaryota</taxon>
        <taxon>Sar</taxon>
        <taxon>Stramenopiles</taxon>
        <taxon>Ochrophyta</taxon>
        <taxon>Bacillariophyta</taxon>
        <taxon>Coscinodiscophyceae</taxon>
        <taxon>Thalassiosirophycidae</taxon>
        <taxon>Thalassiosirales</taxon>
        <taxon>Thalassiosiraceae</taxon>
        <taxon>Thalassiosira</taxon>
    </lineage>
</organism>
<comment type="caution">
    <text evidence="2">The sequence shown here is derived from an EMBL/GenBank/DDBJ whole genome shotgun (WGS) entry which is preliminary data.</text>
</comment>
<evidence type="ECO:0000313" key="2">
    <source>
        <dbReference type="EMBL" id="EJK60069.1"/>
    </source>
</evidence>
<protein>
    <submittedName>
        <fullName evidence="2">Uncharacterized protein</fullName>
    </submittedName>
</protein>
<proteinExistence type="predicted"/>
<reference evidence="2 3" key="1">
    <citation type="journal article" date="2012" name="Genome Biol.">
        <title>Genome and low-iron response of an oceanic diatom adapted to chronic iron limitation.</title>
        <authorList>
            <person name="Lommer M."/>
            <person name="Specht M."/>
            <person name="Roy A.S."/>
            <person name="Kraemer L."/>
            <person name="Andreson R."/>
            <person name="Gutowska M.A."/>
            <person name="Wolf J."/>
            <person name="Bergner S.V."/>
            <person name="Schilhabel M.B."/>
            <person name="Klostermeier U.C."/>
            <person name="Beiko R.G."/>
            <person name="Rosenstiel P."/>
            <person name="Hippler M."/>
            <person name="Laroche J."/>
        </authorList>
    </citation>
    <scope>NUCLEOTIDE SEQUENCE [LARGE SCALE GENOMIC DNA]</scope>
    <source>
        <strain evidence="2 3">CCMP1005</strain>
    </source>
</reference>
<evidence type="ECO:0000256" key="1">
    <source>
        <dbReference type="SAM" id="MobiDB-lite"/>
    </source>
</evidence>
<feature type="compositionally biased region" description="Polar residues" evidence="1">
    <location>
        <begin position="69"/>
        <end position="89"/>
    </location>
</feature>
<keyword evidence="3" id="KW-1185">Reference proteome</keyword>
<dbReference type="Proteomes" id="UP000266841">
    <property type="component" value="Unassembled WGS sequence"/>
</dbReference>
<dbReference type="EMBL" id="AGNL01021607">
    <property type="protein sequence ID" value="EJK60069.1"/>
    <property type="molecule type" value="Genomic_DNA"/>
</dbReference>